<dbReference type="RefSeq" id="WP_237261134.1">
    <property type="nucleotide sequence ID" value="NZ_AP024202.1"/>
</dbReference>
<sequence>MTDKTNNNELPEIDQAHDKTDAQLAEQELTENLQVADYANAEDFILASDDDSEDELDETDAEDGSAAVDTDQIKIEVNEALAKKLIQTANAVLEGEHIVHNPGSIFGQLAKPELTIPKEIFLLPVKERPFFPGQQLPVLLNKENWGETYEAIKANKCKYIGIIFVNTDNHDKALPSDFSRMGTLVKIHDPKVKEDYIQLIAEGVKRFDIENWISGKAPYRAQVNYPKDIIDGSEQEFKAYGLAIMNAFRELLPLNPLYSEELKYFLNRYSASEPSQLADFAASLTTAENDKLQEVLETLSLSERMEKVLTLFKQEIEVTKLQFNIRERVEENLSEHQRDFFLRQQLNEIQKELGMIKDDQTLDTDRFRERIEKLTLSEEATKKAEEELNKLNMLDPQSPEYNVARNWLDWLTQLPWGKHSEDLLDLKRAKKVLDKGHDGLEDVKDRILEFLAVGALKGEVSGSIICLVGPPGVGKTSIGRSIAESLGRKFYRFSVGGMRDEAEIKGHRRTYIGAMPGKFVQALKDCETANPVIMLDEIDKIGASFQGDPASALLEVLDPEQNHEFMDHFMDIRFDLSKALFVCTANTLDTIPGPLLDRMEVIRLSGYITEEKLQIAKHHLWPTLLEEAGLSKEQVQITPAAIRHVIEGYARESGVRNLKKQLAKLVRKLALKFVTTDLKSTKIHVNELEEMLGQPRFTPEKINQQVGTVTGLAWTSMGGATLTIEASRVHTLNRGFKLSGQLGDVMQESAGIAYSFISSNLDKYKADPEFFDKAFVHLHVPDGATPKDGPSAGVTMATALLSLARDEAIKTPLAMTGELSLTGLVLPVGGIREKVIAAKRIGIKELILPEDNRKDYQELPGYLQEGMTVHFAKHFDEVARLTFNVRSKSLALKTYLAQKAAEEEISTQH</sequence>
<feature type="region of interest" description="Disordered" evidence="13">
    <location>
        <begin position="44"/>
        <end position="68"/>
    </location>
</feature>
<dbReference type="EMBL" id="AP024202">
    <property type="protein sequence ID" value="BCN93764.1"/>
    <property type="molecule type" value="Genomic_DNA"/>
</dbReference>
<dbReference type="PRINTS" id="PR00830">
    <property type="entry name" value="ENDOLAPTASE"/>
</dbReference>
<dbReference type="EC" id="3.4.21.53" evidence="9 10"/>
<dbReference type="Pfam" id="PF02190">
    <property type="entry name" value="LON_substr_bdg"/>
    <property type="match status" value="1"/>
</dbReference>
<dbReference type="InterPro" id="IPR014721">
    <property type="entry name" value="Ribsml_uS5_D2-typ_fold_subgr"/>
</dbReference>
<evidence type="ECO:0000256" key="10">
    <source>
        <dbReference type="PIRNR" id="PIRNR001174"/>
    </source>
</evidence>
<dbReference type="SUPFAM" id="SSF52540">
    <property type="entry name" value="P-loop containing nucleoside triphosphate hydrolases"/>
    <property type="match status" value="1"/>
</dbReference>
<keyword evidence="6 9" id="KW-0720">Serine protease</keyword>
<dbReference type="Proteomes" id="UP001054820">
    <property type="component" value="Chromosome"/>
</dbReference>
<name>A0ABM7MED1_9GAMM</name>
<dbReference type="Gene3D" id="3.40.50.300">
    <property type="entry name" value="P-loop containing nucleotide triphosphate hydrolases"/>
    <property type="match status" value="1"/>
</dbReference>
<comment type="induction">
    <text evidence="9">By heat shock.</text>
</comment>
<keyword evidence="4 9" id="KW-0547">Nucleotide-binding</keyword>
<dbReference type="InterPro" id="IPR027543">
    <property type="entry name" value="Lon_bac"/>
</dbReference>
<dbReference type="Gene3D" id="1.20.5.5270">
    <property type="match status" value="1"/>
</dbReference>
<dbReference type="InterPro" id="IPR003593">
    <property type="entry name" value="AAA+_ATPase"/>
</dbReference>
<dbReference type="Gene3D" id="1.10.8.60">
    <property type="match status" value="1"/>
</dbReference>
<comment type="similarity">
    <text evidence="9 10 11 12">Belongs to the peptidase S16 family.</text>
</comment>
<dbReference type="InterPro" id="IPR027065">
    <property type="entry name" value="Lon_Prtase"/>
</dbReference>
<comment type="subunit">
    <text evidence="9 10">Homohexamer. Organized in a ring with a central cavity.</text>
</comment>
<feature type="compositionally biased region" description="Acidic residues" evidence="13">
    <location>
        <begin position="48"/>
        <end position="63"/>
    </location>
</feature>
<feature type="binding site" evidence="9">
    <location>
        <begin position="469"/>
        <end position="476"/>
    </location>
    <ligand>
        <name>ATP</name>
        <dbReference type="ChEBI" id="CHEBI:30616"/>
    </ligand>
</feature>
<dbReference type="InterPro" id="IPR008269">
    <property type="entry name" value="Lon_proteolytic"/>
</dbReference>
<evidence type="ECO:0000256" key="4">
    <source>
        <dbReference type="ARBA" id="ARBA00022741"/>
    </source>
</evidence>
<dbReference type="Gene3D" id="1.20.58.1480">
    <property type="match status" value="1"/>
</dbReference>
<evidence type="ECO:0000256" key="6">
    <source>
        <dbReference type="ARBA" id="ARBA00022825"/>
    </source>
</evidence>
<evidence type="ECO:0000256" key="1">
    <source>
        <dbReference type="ARBA" id="ARBA00004496"/>
    </source>
</evidence>
<dbReference type="HAMAP" id="MF_01973">
    <property type="entry name" value="lon_bact"/>
    <property type="match status" value="1"/>
</dbReference>
<evidence type="ECO:0000256" key="5">
    <source>
        <dbReference type="ARBA" id="ARBA00022801"/>
    </source>
</evidence>
<evidence type="ECO:0000256" key="8">
    <source>
        <dbReference type="ARBA" id="ARBA00023016"/>
    </source>
</evidence>
<comment type="function">
    <text evidence="9">ATP-dependent serine protease that mediates the selective degradation of mutant and abnormal proteins as well as certain short-lived regulatory proteins. Required for cellular homeostasis and for survival from DNA damage and developmental changes induced by stress. Degrades polypeptides processively to yield small peptide fragments that are 5 to 10 amino acids long. Binds to DNA in a double-stranded, site-specific manner.</text>
</comment>
<dbReference type="GO" id="GO:0006508">
    <property type="term" value="P:proteolysis"/>
    <property type="evidence" value="ECO:0007669"/>
    <property type="project" value="UniProtKB-KW"/>
</dbReference>
<dbReference type="Gene3D" id="2.30.130.40">
    <property type="entry name" value="LON domain-like"/>
    <property type="match status" value="1"/>
</dbReference>
<keyword evidence="5 9" id="KW-0378">Hydrolase</keyword>
<dbReference type="Pfam" id="PF00004">
    <property type="entry name" value="AAA"/>
    <property type="match status" value="1"/>
</dbReference>
<dbReference type="NCBIfam" id="TIGR00763">
    <property type="entry name" value="lon"/>
    <property type="match status" value="1"/>
</dbReference>
<dbReference type="InterPro" id="IPR046336">
    <property type="entry name" value="Lon_prtase_N_sf"/>
</dbReference>
<evidence type="ECO:0000313" key="16">
    <source>
        <dbReference type="EMBL" id="BCN93764.1"/>
    </source>
</evidence>
<keyword evidence="7 9" id="KW-0067">ATP-binding</keyword>
<proteinExistence type="evidence at transcript level"/>
<evidence type="ECO:0000259" key="15">
    <source>
        <dbReference type="PROSITE" id="PS51787"/>
    </source>
</evidence>
<evidence type="ECO:0000256" key="11">
    <source>
        <dbReference type="PROSITE-ProRule" id="PRU01122"/>
    </source>
</evidence>
<feature type="active site" evidence="9 11">
    <location>
        <position position="791"/>
    </location>
</feature>
<feature type="domain" description="Lon N-terminal" evidence="15">
    <location>
        <begin position="120"/>
        <end position="316"/>
    </location>
</feature>
<keyword evidence="8 9" id="KW-0346">Stress response</keyword>
<dbReference type="CDD" id="cd19500">
    <property type="entry name" value="RecA-like_Lon"/>
    <property type="match status" value="1"/>
</dbReference>
<keyword evidence="3 9" id="KW-0645">Protease</keyword>
<evidence type="ECO:0000256" key="2">
    <source>
        <dbReference type="ARBA" id="ARBA00022490"/>
    </source>
</evidence>
<gene>
    <name evidence="16" type="primary">lon_2</name>
    <name evidence="9" type="synonym">lon</name>
    <name evidence="16" type="ORF">THMIRHAM_15490</name>
</gene>
<comment type="subcellular location">
    <subcellularLocation>
        <location evidence="1 9 10">Cytoplasm</location>
    </subcellularLocation>
</comment>
<evidence type="ECO:0000256" key="12">
    <source>
        <dbReference type="RuleBase" id="RU000591"/>
    </source>
</evidence>
<accession>A0ABM7MED1</accession>
<feature type="region of interest" description="Disordered" evidence="13">
    <location>
        <begin position="1"/>
        <end position="28"/>
    </location>
</feature>
<dbReference type="PROSITE" id="PS51786">
    <property type="entry name" value="LON_PROTEOLYTIC"/>
    <property type="match status" value="1"/>
</dbReference>
<dbReference type="Pfam" id="PF05362">
    <property type="entry name" value="Lon_C"/>
    <property type="match status" value="1"/>
</dbReference>
<dbReference type="InterPro" id="IPR027417">
    <property type="entry name" value="P-loop_NTPase"/>
</dbReference>
<dbReference type="InterPro" id="IPR015947">
    <property type="entry name" value="PUA-like_sf"/>
</dbReference>
<dbReference type="SUPFAM" id="SSF88697">
    <property type="entry name" value="PUA domain-like"/>
    <property type="match status" value="1"/>
</dbReference>
<dbReference type="InterPro" id="IPR008268">
    <property type="entry name" value="Peptidase_S16_AS"/>
</dbReference>
<dbReference type="SMART" id="SM00382">
    <property type="entry name" value="AAA"/>
    <property type="match status" value="1"/>
</dbReference>
<dbReference type="PANTHER" id="PTHR43718:SF2">
    <property type="entry name" value="LON PROTEASE HOMOLOG, MITOCHONDRIAL"/>
    <property type="match status" value="1"/>
</dbReference>
<evidence type="ECO:0000256" key="9">
    <source>
        <dbReference type="HAMAP-Rule" id="MF_01973"/>
    </source>
</evidence>
<dbReference type="PROSITE" id="PS51787">
    <property type="entry name" value="LON_N"/>
    <property type="match status" value="1"/>
</dbReference>
<feature type="domain" description="Lon proteolytic" evidence="14">
    <location>
        <begin position="703"/>
        <end position="885"/>
    </location>
</feature>
<dbReference type="SUPFAM" id="SSF54211">
    <property type="entry name" value="Ribosomal protein S5 domain 2-like"/>
    <property type="match status" value="1"/>
</dbReference>
<evidence type="ECO:0000259" key="14">
    <source>
        <dbReference type="PROSITE" id="PS51786"/>
    </source>
</evidence>
<feature type="active site" evidence="9 11">
    <location>
        <position position="834"/>
    </location>
</feature>
<dbReference type="SMART" id="SM00464">
    <property type="entry name" value="LON"/>
    <property type="match status" value="1"/>
</dbReference>
<dbReference type="InterPro" id="IPR003959">
    <property type="entry name" value="ATPase_AAA_core"/>
</dbReference>
<dbReference type="Gene3D" id="3.30.230.10">
    <property type="match status" value="1"/>
</dbReference>
<dbReference type="InterPro" id="IPR054594">
    <property type="entry name" value="Lon_lid"/>
</dbReference>
<evidence type="ECO:0000313" key="17">
    <source>
        <dbReference type="Proteomes" id="UP001054820"/>
    </source>
</evidence>
<reference evidence="16" key="1">
    <citation type="journal article" date="2022" name="Arch. Microbiol.">
        <title>Thiomicrorhabdus immobilis sp. nov., a mesophilic sulfur-oxidizing bacterium isolated from sediment of a brackish lake in northern Japan.</title>
        <authorList>
            <person name="Kojima H."/>
            <person name="Mochizuki J."/>
            <person name="Kanda M."/>
            <person name="Watanabe T."/>
            <person name="Fukui M."/>
        </authorList>
    </citation>
    <scope>NUCLEOTIDE SEQUENCE</scope>
    <source>
        <strain evidence="16">Am19</strain>
    </source>
</reference>
<comment type="catalytic activity">
    <reaction evidence="9 10 11">
        <text>Hydrolysis of proteins in presence of ATP.</text>
        <dbReference type="EC" id="3.4.21.53"/>
    </reaction>
</comment>
<dbReference type="InterPro" id="IPR020568">
    <property type="entry name" value="Ribosomal_Su5_D2-typ_SF"/>
</dbReference>
<dbReference type="PIRSF" id="PIRSF001174">
    <property type="entry name" value="Lon_proteas"/>
    <property type="match status" value="1"/>
</dbReference>
<dbReference type="InterPro" id="IPR004815">
    <property type="entry name" value="Lon_bac/euk-typ"/>
</dbReference>
<dbReference type="GO" id="GO:0008233">
    <property type="term" value="F:peptidase activity"/>
    <property type="evidence" value="ECO:0007669"/>
    <property type="project" value="UniProtKB-KW"/>
</dbReference>
<keyword evidence="2 9" id="KW-0963">Cytoplasm</keyword>
<evidence type="ECO:0000256" key="13">
    <source>
        <dbReference type="SAM" id="MobiDB-lite"/>
    </source>
</evidence>
<dbReference type="InterPro" id="IPR003111">
    <property type="entry name" value="Lon_prtase_N"/>
</dbReference>
<dbReference type="PROSITE" id="PS01046">
    <property type="entry name" value="LON_SER"/>
    <property type="match status" value="1"/>
</dbReference>
<protein>
    <recommendedName>
        <fullName evidence="9 10">Lon protease</fullName>
        <ecNumber evidence="9 10">3.4.21.53</ecNumber>
    </recommendedName>
    <alternativeName>
        <fullName evidence="9">ATP-dependent protease La</fullName>
    </alternativeName>
</protein>
<dbReference type="Pfam" id="PF22667">
    <property type="entry name" value="Lon_lid"/>
    <property type="match status" value="1"/>
</dbReference>
<keyword evidence="17" id="KW-1185">Reference proteome</keyword>
<organism evidence="16 17">
    <name type="scientific">Thiomicrorhabdus immobilis</name>
    <dbReference type="NCBI Taxonomy" id="2791037"/>
    <lineage>
        <taxon>Bacteria</taxon>
        <taxon>Pseudomonadati</taxon>
        <taxon>Pseudomonadota</taxon>
        <taxon>Gammaproteobacteria</taxon>
        <taxon>Thiotrichales</taxon>
        <taxon>Piscirickettsiaceae</taxon>
        <taxon>Thiomicrorhabdus</taxon>
    </lineage>
</organism>
<evidence type="ECO:0000256" key="3">
    <source>
        <dbReference type="ARBA" id="ARBA00022670"/>
    </source>
</evidence>
<dbReference type="PANTHER" id="PTHR43718">
    <property type="entry name" value="LON PROTEASE"/>
    <property type="match status" value="1"/>
</dbReference>
<evidence type="ECO:0000256" key="7">
    <source>
        <dbReference type="ARBA" id="ARBA00022840"/>
    </source>
</evidence>